<name>A0A6B1FXR9_9CHLR</name>
<accession>A0A6B1FXR9</accession>
<dbReference type="AlphaFoldDB" id="A0A6B1FXR9"/>
<reference evidence="1" key="1">
    <citation type="submission" date="2019-09" db="EMBL/GenBank/DDBJ databases">
        <title>Characterisation of the sponge microbiome using genome-centric metagenomics.</title>
        <authorList>
            <person name="Engelberts J.P."/>
            <person name="Robbins S.J."/>
            <person name="De Goeij J.M."/>
            <person name="Aranda M."/>
            <person name="Bell S.C."/>
            <person name="Webster N.S."/>
        </authorList>
    </citation>
    <scope>NUCLEOTIDE SEQUENCE</scope>
    <source>
        <strain evidence="1">SB0675_bin_29</strain>
    </source>
</reference>
<gene>
    <name evidence="1" type="ORF">F4148_03315</name>
</gene>
<evidence type="ECO:0000313" key="1">
    <source>
        <dbReference type="EMBL" id="MYH60818.1"/>
    </source>
</evidence>
<protein>
    <submittedName>
        <fullName evidence="1">Uncharacterized protein</fullName>
    </submittedName>
</protein>
<proteinExistence type="predicted"/>
<comment type="caution">
    <text evidence="1">The sequence shown here is derived from an EMBL/GenBank/DDBJ whole genome shotgun (WGS) entry which is preliminary data.</text>
</comment>
<organism evidence="1">
    <name type="scientific">Caldilineaceae bacterium SB0675_bin_29</name>
    <dbReference type="NCBI Taxonomy" id="2605266"/>
    <lineage>
        <taxon>Bacteria</taxon>
        <taxon>Bacillati</taxon>
        <taxon>Chloroflexota</taxon>
        <taxon>Caldilineae</taxon>
        <taxon>Caldilineales</taxon>
        <taxon>Caldilineaceae</taxon>
    </lineage>
</organism>
<sequence length="64" mass="6652">MKGWLEENFFASARAAVYATGTVMPAAMVKWRAYGALDLSDGRARAGARVAPTGGCVGEGEVDS</sequence>
<dbReference type="EMBL" id="VYDA01000121">
    <property type="protein sequence ID" value="MYH60818.1"/>
    <property type="molecule type" value="Genomic_DNA"/>
</dbReference>